<reference evidence="3 4" key="1">
    <citation type="submission" date="2021-01" db="EMBL/GenBank/DDBJ databases">
        <title>Whole genome shotgun sequence of Planobispora siamensis NBRC 107568.</title>
        <authorList>
            <person name="Komaki H."/>
            <person name="Tamura T."/>
        </authorList>
    </citation>
    <scope>NUCLEOTIDE SEQUENCE [LARGE SCALE GENOMIC DNA]</scope>
    <source>
        <strain evidence="3 4">NBRC 107568</strain>
    </source>
</reference>
<dbReference type="EMBL" id="BOOJ01000055">
    <property type="protein sequence ID" value="GIH95732.1"/>
    <property type="molecule type" value="Genomic_DNA"/>
</dbReference>
<feature type="transmembrane region" description="Helical" evidence="2">
    <location>
        <begin position="60"/>
        <end position="81"/>
    </location>
</feature>
<dbReference type="InterPro" id="IPR045713">
    <property type="entry name" value="DUF6069"/>
</dbReference>
<dbReference type="Proteomes" id="UP000619788">
    <property type="component" value="Unassembled WGS sequence"/>
</dbReference>
<keyword evidence="2" id="KW-0472">Membrane</keyword>
<evidence type="ECO:0000313" key="4">
    <source>
        <dbReference type="Proteomes" id="UP000619788"/>
    </source>
</evidence>
<feature type="transmembrane region" description="Helical" evidence="2">
    <location>
        <begin position="161"/>
        <end position="182"/>
    </location>
</feature>
<evidence type="ECO:0000313" key="3">
    <source>
        <dbReference type="EMBL" id="GIH95732.1"/>
    </source>
</evidence>
<keyword evidence="2" id="KW-1133">Transmembrane helix</keyword>
<dbReference type="Pfam" id="PF19545">
    <property type="entry name" value="DUF6069"/>
    <property type="match status" value="1"/>
</dbReference>
<protein>
    <submittedName>
        <fullName evidence="3">Uncharacterized protein</fullName>
    </submittedName>
</protein>
<feature type="region of interest" description="Disordered" evidence="1">
    <location>
        <begin position="1"/>
        <end position="51"/>
    </location>
</feature>
<keyword evidence="2" id="KW-0812">Transmembrane</keyword>
<sequence length="186" mass="19081">MSGSMYDPPGGYEPRGNYQQGGEYQQAGDYPQAGPLPSRSPAPSEEPPAVDTGRLWGGGLATAVVAGLVAWLGVLVAEGILNVELLTPRSRGLTGASGTALYVISAGTGALIATLILQILVTLTPRPLAYFSTIIGLLTAAFAILPFTAEAPLSTQLATGLANLCVGLVILTMLPKVGYTAIRSAR</sequence>
<comment type="caution">
    <text evidence="3">The sequence shown here is derived from an EMBL/GenBank/DDBJ whole genome shotgun (WGS) entry which is preliminary data.</text>
</comment>
<feature type="transmembrane region" description="Helical" evidence="2">
    <location>
        <begin position="128"/>
        <end position="149"/>
    </location>
</feature>
<organism evidence="3 4">
    <name type="scientific">Planobispora siamensis</name>
    <dbReference type="NCBI Taxonomy" id="936338"/>
    <lineage>
        <taxon>Bacteria</taxon>
        <taxon>Bacillati</taxon>
        <taxon>Actinomycetota</taxon>
        <taxon>Actinomycetes</taxon>
        <taxon>Streptosporangiales</taxon>
        <taxon>Streptosporangiaceae</taxon>
        <taxon>Planobispora</taxon>
    </lineage>
</organism>
<proteinExistence type="predicted"/>
<dbReference type="AlphaFoldDB" id="A0A8J3WPI4"/>
<gene>
    <name evidence="3" type="ORF">Psi01_63620</name>
</gene>
<accession>A0A8J3WPI4</accession>
<feature type="transmembrane region" description="Helical" evidence="2">
    <location>
        <begin position="101"/>
        <end position="121"/>
    </location>
</feature>
<name>A0A8J3WPI4_9ACTN</name>
<evidence type="ECO:0000256" key="2">
    <source>
        <dbReference type="SAM" id="Phobius"/>
    </source>
</evidence>
<keyword evidence="4" id="KW-1185">Reference proteome</keyword>
<evidence type="ECO:0000256" key="1">
    <source>
        <dbReference type="SAM" id="MobiDB-lite"/>
    </source>
</evidence>
<dbReference type="RefSeq" id="WP_204067814.1">
    <property type="nucleotide sequence ID" value="NZ_BOOJ01000055.1"/>
</dbReference>